<proteinExistence type="predicted"/>
<keyword evidence="2" id="KW-1185">Reference proteome</keyword>
<name>A0A2A2LZA6_9BILA</name>
<dbReference type="EMBL" id="LIAE01006309">
    <property type="protein sequence ID" value="PAV91520.1"/>
    <property type="molecule type" value="Genomic_DNA"/>
</dbReference>
<reference evidence="1 2" key="1">
    <citation type="journal article" date="2017" name="Curr. Biol.">
        <title>Genome architecture and evolution of a unichromosomal asexual nematode.</title>
        <authorList>
            <person name="Fradin H."/>
            <person name="Zegar C."/>
            <person name="Gutwein M."/>
            <person name="Lucas J."/>
            <person name="Kovtun M."/>
            <person name="Corcoran D."/>
            <person name="Baugh L.R."/>
            <person name="Kiontke K."/>
            <person name="Gunsalus K."/>
            <person name="Fitch D.H."/>
            <person name="Piano F."/>
        </authorList>
    </citation>
    <scope>NUCLEOTIDE SEQUENCE [LARGE SCALE GENOMIC DNA]</scope>
    <source>
        <strain evidence="1">PF1309</strain>
    </source>
</reference>
<sequence length="134" mass="14469">MVQPTNLLHSSNEKPIFTVVNVDRNEDQPAMQGQDLGEALAGGWGDVTTAVGLNGALNEDPQRSDLAIGIDRAEGEAEFCVGVARGGQSVQSGQQCDSAEPILANNAWVEQSTENASAHHRRIEYRSWAEIHQM</sequence>
<comment type="caution">
    <text evidence="1">The sequence shown here is derived from an EMBL/GenBank/DDBJ whole genome shotgun (WGS) entry which is preliminary data.</text>
</comment>
<accession>A0A2A2LZA6</accession>
<dbReference type="Proteomes" id="UP000218231">
    <property type="component" value="Unassembled WGS sequence"/>
</dbReference>
<gene>
    <name evidence="1" type="ORF">WR25_25567</name>
</gene>
<evidence type="ECO:0000313" key="1">
    <source>
        <dbReference type="EMBL" id="PAV91520.1"/>
    </source>
</evidence>
<organism evidence="1 2">
    <name type="scientific">Diploscapter pachys</name>
    <dbReference type="NCBI Taxonomy" id="2018661"/>
    <lineage>
        <taxon>Eukaryota</taxon>
        <taxon>Metazoa</taxon>
        <taxon>Ecdysozoa</taxon>
        <taxon>Nematoda</taxon>
        <taxon>Chromadorea</taxon>
        <taxon>Rhabditida</taxon>
        <taxon>Rhabditina</taxon>
        <taxon>Rhabditomorpha</taxon>
        <taxon>Rhabditoidea</taxon>
        <taxon>Rhabditidae</taxon>
        <taxon>Diploscapter</taxon>
    </lineage>
</organism>
<dbReference type="AlphaFoldDB" id="A0A2A2LZA6"/>
<evidence type="ECO:0000313" key="2">
    <source>
        <dbReference type="Proteomes" id="UP000218231"/>
    </source>
</evidence>
<protein>
    <submittedName>
        <fullName evidence="1">Uncharacterized protein</fullName>
    </submittedName>
</protein>